<feature type="transmembrane region" description="Helical" evidence="5">
    <location>
        <begin position="53"/>
        <end position="73"/>
    </location>
</feature>
<feature type="transmembrane region" description="Helical" evidence="5">
    <location>
        <begin position="294"/>
        <end position="314"/>
    </location>
</feature>
<dbReference type="Gene3D" id="1.20.1740.10">
    <property type="entry name" value="Amino acid/polyamine transporter I"/>
    <property type="match status" value="1"/>
</dbReference>
<evidence type="ECO:0000256" key="3">
    <source>
        <dbReference type="ARBA" id="ARBA00022989"/>
    </source>
</evidence>
<evidence type="ECO:0000256" key="4">
    <source>
        <dbReference type="ARBA" id="ARBA00023136"/>
    </source>
</evidence>
<dbReference type="InterPro" id="IPR050598">
    <property type="entry name" value="AminoAcid_Transporter"/>
</dbReference>
<feature type="transmembrane region" description="Helical" evidence="5">
    <location>
        <begin position="146"/>
        <end position="167"/>
    </location>
</feature>
<comment type="caution">
    <text evidence="6">The sequence shown here is derived from an EMBL/GenBank/DDBJ whole genome shotgun (WGS) entry which is preliminary data.</text>
</comment>
<feature type="transmembrane region" description="Helical" evidence="5">
    <location>
        <begin position="188"/>
        <end position="208"/>
    </location>
</feature>
<dbReference type="Pfam" id="PF13520">
    <property type="entry name" value="AA_permease_2"/>
    <property type="match status" value="1"/>
</dbReference>
<name>A0ABR4B8W3_9LECA</name>
<keyword evidence="2 5" id="KW-0812">Transmembrane</keyword>
<gene>
    <name evidence="6" type="ORF">ABVK25_005423</name>
</gene>
<accession>A0ABR4B8W3</accession>
<evidence type="ECO:0008006" key="8">
    <source>
        <dbReference type="Google" id="ProtNLM"/>
    </source>
</evidence>
<evidence type="ECO:0000256" key="2">
    <source>
        <dbReference type="ARBA" id="ARBA00022692"/>
    </source>
</evidence>
<evidence type="ECO:0000313" key="7">
    <source>
        <dbReference type="Proteomes" id="UP001590951"/>
    </source>
</evidence>
<feature type="transmembrane region" description="Helical" evidence="5">
    <location>
        <begin position="501"/>
        <end position="524"/>
    </location>
</feature>
<evidence type="ECO:0000256" key="5">
    <source>
        <dbReference type="SAM" id="Phobius"/>
    </source>
</evidence>
<feature type="transmembrane region" description="Helical" evidence="5">
    <location>
        <begin position="462"/>
        <end position="480"/>
    </location>
</feature>
<feature type="transmembrane region" description="Helical" evidence="5">
    <location>
        <begin position="429"/>
        <end position="450"/>
    </location>
</feature>
<proteinExistence type="predicted"/>
<dbReference type="Proteomes" id="UP001590951">
    <property type="component" value="Unassembled WGS sequence"/>
</dbReference>
<protein>
    <recommendedName>
        <fullName evidence="8">Amino acid transporter</fullName>
    </recommendedName>
</protein>
<feature type="transmembrane region" description="Helical" evidence="5">
    <location>
        <begin position="360"/>
        <end position="382"/>
    </location>
</feature>
<reference evidence="6 7" key="1">
    <citation type="submission" date="2024-09" db="EMBL/GenBank/DDBJ databases">
        <title>Rethinking Asexuality: The Enigmatic Case of Functional Sexual Genes in Lepraria (Stereocaulaceae).</title>
        <authorList>
            <person name="Doellman M."/>
            <person name="Sun Y."/>
            <person name="Barcenas-Pena A."/>
            <person name="Lumbsch H.T."/>
            <person name="Grewe F."/>
        </authorList>
    </citation>
    <scope>NUCLEOTIDE SEQUENCE [LARGE SCALE GENOMIC DNA]</scope>
    <source>
        <strain evidence="6 7">Grewe 0041</strain>
    </source>
</reference>
<comment type="subcellular location">
    <subcellularLocation>
        <location evidence="1">Membrane</location>
        <topology evidence="1">Multi-pass membrane protein</topology>
    </subcellularLocation>
</comment>
<feature type="transmembrane region" description="Helical" evidence="5">
    <location>
        <begin position="214"/>
        <end position="232"/>
    </location>
</feature>
<keyword evidence="3 5" id="KW-1133">Transmembrane helix</keyword>
<evidence type="ECO:0000256" key="1">
    <source>
        <dbReference type="ARBA" id="ARBA00004141"/>
    </source>
</evidence>
<sequence>MAAQPRFAALQGSQPVGMTPEQAPRILGIEEDAAADHSLAAGPLTKFDVFSLIVNKMVGTGIFTAPSLVLALTGSRSVAVGLWAVGLAYTILSMFLYLSFAQVFPYSTGELLYLDETTSYDGTVQLKPGRSARFRYFILRQLGNGLFAYTVYAVMFVTIFNSGTNSLQVGRQVLLCIEPHQKDPSRDLMRFIAVVSLTIICLIHYSSARAGRAANKYFCVLKVLILFILLGVGMKRAIVGPKIGFPYIPDTRKTFSNYARALLLVMFSFEGWENANFVAGEIPIANRKTLRNGFLLGVSVVGTLYLLLNIVFVFSVTTNGGLLIDANTSFAPQVTLHSVHPASVFADHPLWIFGNSTRAIQSWAVLAAASGLGSLISVIYTFSRVKQAIGAANILPHSGLWKQDCPEYRSRPAQDNDEHEMYKTPKGGLILHWISTVVLIAAVAGVSNTVEMVTFPGILQAYAHSLIVALVALGSLGLHSRADALQRSQAGFKRVWAAKGFGKWLMVLVLVIYASCSGFVIGTYPITPSGGMIPNWILPAAVFAVLLLGTLYYFVLFWPFASIDETDQQDPGPLRIRFSLFTLAGVICRIKKDAIYDTESNPRARRFGTRRSVTYQRNDDTIFLRWFLYWFFGGQVDTSPLQILALQLNAYRRRISEWFQGFRESGRSSSAQAPSE</sequence>
<evidence type="ECO:0000313" key="6">
    <source>
        <dbReference type="EMBL" id="KAL2054282.1"/>
    </source>
</evidence>
<feature type="transmembrane region" description="Helical" evidence="5">
    <location>
        <begin position="80"/>
        <end position="104"/>
    </location>
</feature>
<dbReference type="EMBL" id="JBHFEH010000016">
    <property type="protein sequence ID" value="KAL2054282.1"/>
    <property type="molecule type" value="Genomic_DNA"/>
</dbReference>
<keyword evidence="7" id="KW-1185">Reference proteome</keyword>
<dbReference type="PANTHER" id="PTHR11785:SF382">
    <property type="entry name" value="LOW-AFFINITY METHIONINE PERMEASE"/>
    <property type="match status" value="1"/>
</dbReference>
<organism evidence="6 7">
    <name type="scientific">Lepraria finkii</name>
    <dbReference type="NCBI Taxonomy" id="1340010"/>
    <lineage>
        <taxon>Eukaryota</taxon>
        <taxon>Fungi</taxon>
        <taxon>Dikarya</taxon>
        <taxon>Ascomycota</taxon>
        <taxon>Pezizomycotina</taxon>
        <taxon>Lecanoromycetes</taxon>
        <taxon>OSLEUM clade</taxon>
        <taxon>Lecanoromycetidae</taxon>
        <taxon>Lecanorales</taxon>
        <taxon>Lecanorineae</taxon>
        <taxon>Stereocaulaceae</taxon>
        <taxon>Lepraria</taxon>
    </lineage>
</organism>
<keyword evidence="4 5" id="KW-0472">Membrane</keyword>
<feature type="transmembrane region" description="Helical" evidence="5">
    <location>
        <begin position="536"/>
        <end position="558"/>
    </location>
</feature>
<dbReference type="InterPro" id="IPR002293">
    <property type="entry name" value="AA/rel_permease1"/>
</dbReference>
<dbReference type="PANTHER" id="PTHR11785">
    <property type="entry name" value="AMINO ACID TRANSPORTER"/>
    <property type="match status" value="1"/>
</dbReference>